<evidence type="ECO:0000313" key="3">
    <source>
        <dbReference type="Proteomes" id="UP000705823"/>
    </source>
</evidence>
<proteinExistence type="predicted"/>
<organism evidence="2 3">
    <name type="scientific">Halonotius terrestris</name>
    <dbReference type="NCBI Taxonomy" id="2487750"/>
    <lineage>
        <taxon>Archaea</taxon>
        <taxon>Methanobacteriati</taxon>
        <taxon>Methanobacteriota</taxon>
        <taxon>Stenosarchaea group</taxon>
        <taxon>Halobacteria</taxon>
        <taxon>Halobacteriales</taxon>
        <taxon>Haloferacaceae</taxon>
        <taxon>Halonotius</taxon>
    </lineage>
</organism>
<accession>A0A8J8P9J5</accession>
<name>A0A8J8P9J5_9EURY</name>
<dbReference type="EMBL" id="RKLU01000011">
    <property type="protein sequence ID" value="TQQ78574.1"/>
    <property type="molecule type" value="Genomic_DNA"/>
</dbReference>
<comment type="caution">
    <text evidence="2">The sequence shown here is derived from an EMBL/GenBank/DDBJ whole genome shotgun (WGS) entry which is preliminary data.</text>
</comment>
<feature type="region of interest" description="Disordered" evidence="1">
    <location>
        <begin position="52"/>
        <end position="81"/>
    </location>
</feature>
<keyword evidence="3" id="KW-1185">Reference proteome</keyword>
<sequence length="193" mass="20834">MSDGPPEEVILRKFVYGLADADGDVDVLTAVEQAIDRLDELEAENRRLRQRVEEAERKSSNALGVAKAHDDGVRADGSPSKVEQARLKARNELVRKTLLGSTGTEGAQVTVAEVQDMCRPELDVKYQTVKDAFAHLTSKWDTFTLGETADGNRSLQCAEDALRHDLVGAVEEDLGRDDLTKGLISSGGGGGGR</sequence>
<dbReference type="OrthoDB" id="377095at2157"/>
<evidence type="ECO:0000256" key="1">
    <source>
        <dbReference type="SAM" id="MobiDB-lite"/>
    </source>
</evidence>
<reference evidence="2" key="1">
    <citation type="submission" date="2019-02" db="EMBL/GenBank/DDBJ databases">
        <title>Halonotius sp. a new haloarchaeum isolated from saline soil.</title>
        <authorList>
            <person name="Duran-Viseras A."/>
            <person name="Sanchez-Porro C."/>
            <person name="Ventosa A."/>
        </authorList>
    </citation>
    <scope>NUCLEOTIDE SEQUENCE</scope>
    <source>
        <strain evidence="2">F15B</strain>
    </source>
</reference>
<gene>
    <name evidence="2" type="ORF">EGH24_13715</name>
</gene>
<protein>
    <submittedName>
        <fullName evidence="2">Uncharacterized protein</fullName>
    </submittedName>
</protein>
<dbReference type="Proteomes" id="UP000705823">
    <property type="component" value="Unassembled WGS sequence"/>
</dbReference>
<evidence type="ECO:0000313" key="2">
    <source>
        <dbReference type="EMBL" id="TQQ78574.1"/>
    </source>
</evidence>
<dbReference type="AlphaFoldDB" id="A0A8J8P9J5"/>
<dbReference type="RefSeq" id="WP_142980700.1">
    <property type="nucleotide sequence ID" value="NZ_RKLU01000011.1"/>
</dbReference>